<evidence type="ECO:0000256" key="1">
    <source>
        <dbReference type="SAM" id="MobiDB-lite"/>
    </source>
</evidence>
<dbReference type="Proteomes" id="UP000015106">
    <property type="component" value="Unassembled WGS sequence"/>
</dbReference>
<sequence length="227" mass="24961">MPADSLGDVCSARTKKILEMEEFWGWALRSKALTRRTALISKHPSGSRAARVGDHVGERKCLGWSSSPRQSSKCSPTPGSSRCVDMVVAVASAVDAAPCQVERQKPGGGCRRRATSLPRLRPPRRLNPATRRRPPPRSQGLGAGLRRIPQPPLHLDARGKPKTPPAVGGGGGEARRRGRCRARELHGGEVVWWLAREWVGRGDRERRGVVRPWRDKTFAATSCFSER</sequence>
<dbReference type="Gramene" id="TuG1812U0000009600.01.T03">
    <property type="protein sequence ID" value="TuG1812U0000009600.01.T03.s_cds164"/>
    <property type="gene ID" value="TuG1812U0000009600.01"/>
</dbReference>
<reference evidence="2" key="2">
    <citation type="submission" date="2022-06" db="UniProtKB">
        <authorList>
            <consortium name="EnsemblPlants"/>
        </authorList>
    </citation>
    <scope>IDENTIFICATION</scope>
</reference>
<dbReference type="Gramene" id="TuG1812U0000009600.01.T01">
    <property type="protein sequence ID" value="TuG1812U0000009600.01.T01.s_cds164"/>
    <property type="gene ID" value="TuG1812U0000009600.01"/>
</dbReference>
<dbReference type="Gramene" id="TuG1812U0000009600.01.T02">
    <property type="protein sequence ID" value="TuG1812U0000009600.01.T02.s_cds164"/>
    <property type="gene ID" value="TuG1812U0000009600.01"/>
</dbReference>
<accession>A0A8R7RDN7</accession>
<evidence type="ECO:0000313" key="3">
    <source>
        <dbReference type="Proteomes" id="UP000015106"/>
    </source>
</evidence>
<dbReference type="EnsemblPlants" id="TuG1812U0000009600.01.T04">
    <property type="protein sequence ID" value="TuG1812U0000009600.01.T04.s_cds164"/>
    <property type="gene ID" value="TuG1812U0000009600.01"/>
</dbReference>
<proteinExistence type="predicted"/>
<dbReference type="Gramene" id="TuG1812U0000009600.01.T04">
    <property type="protein sequence ID" value="TuG1812U0000009600.01.T04.s_cds164"/>
    <property type="gene ID" value="TuG1812U0000009600.01"/>
</dbReference>
<keyword evidence="3" id="KW-1185">Reference proteome</keyword>
<dbReference type="EnsemblPlants" id="TuG1812U0000009600.01.T02">
    <property type="protein sequence ID" value="TuG1812U0000009600.01.T02.s_cds164"/>
    <property type="gene ID" value="TuG1812U0000009600.01"/>
</dbReference>
<reference evidence="3" key="1">
    <citation type="journal article" date="2013" name="Nature">
        <title>Draft genome of the wheat A-genome progenitor Triticum urartu.</title>
        <authorList>
            <person name="Ling H.Q."/>
            <person name="Zhao S."/>
            <person name="Liu D."/>
            <person name="Wang J."/>
            <person name="Sun H."/>
            <person name="Zhang C."/>
            <person name="Fan H."/>
            <person name="Li D."/>
            <person name="Dong L."/>
            <person name="Tao Y."/>
            <person name="Gao C."/>
            <person name="Wu H."/>
            <person name="Li Y."/>
            <person name="Cui Y."/>
            <person name="Guo X."/>
            <person name="Zheng S."/>
            <person name="Wang B."/>
            <person name="Yu K."/>
            <person name="Liang Q."/>
            <person name="Yang W."/>
            <person name="Lou X."/>
            <person name="Chen J."/>
            <person name="Feng M."/>
            <person name="Jian J."/>
            <person name="Zhang X."/>
            <person name="Luo G."/>
            <person name="Jiang Y."/>
            <person name="Liu J."/>
            <person name="Wang Z."/>
            <person name="Sha Y."/>
            <person name="Zhang B."/>
            <person name="Wu H."/>
            <person name="Tang D."/>
            <person name="Shen Q."/>
            <person name="Xue P."/>
            <person name="Zou S."/>
            <person name="Wang X."/>
            <person name="Liu X."/>
            <person name="Wang F."/>
            <person name="Yang Y."/>
            <person name="An X."/>
            <person name="Dong Z."/>
            <person name="Zhang K."/>
            <person name="Zhang X."/>
            <person name="Luo M.C."/>
            <person name="Dvorak J."/>
            <person name="Tong Y."/>
            <person name="Wang J."/>
            <person name="Yang H."/>
            <person name="Li Z."/>
            <person name="Wang D."/>
            <person name="Zhang A."/>
            <person name="Wang J."/>
        </authorList>
    </citation>
    <scope>NUCLEOTIDE SEQUENCE</scope>
    <source>
        <strain evidence="3">cv. G1812</strain>
    </source>
</reference>
<dbReference type="AlphaFoldDB" id="A0A8R7RDN7"/>
<dbReference type="EnsemblPlants" id="TuG1812U0000009600.01.T01">
    <property type="protein sequence ID" value="TuG1812U0000009600.01.T01.s_cds164"/>
    <property type="gene ID" value="TuG1812U0000009600.01"/>
</dbReference>
<dbReference type="EnsemblPlants" id="TuG1812U0000009600.01.T03">
    <property type="protein sequence ID" value="TuG1812U0000009600.01.T03.s_cds164"/>
    <property type="gene ID" value="TuG1812U0000009600.01"/>
</dbReference>
<name>A0A8R7RDN7_TRIUA</name>
<protein>
    <submittedName>
        <fullName evidence="2">Uncharacterized protein</fullName>
    </submittedName>
</protein>
<organism evidence="2 3">
    <name type="scientific">Triticum urartu</name>
    <name type="common">Red wild einkorn</name>
    <name type="synonym">Crithodium urartu</name>
    <dbReference type="NCBI Taxonomy" id="4572"/>
    <lineage>
        <taxon>Eukaryota</taxon>
        <taxon>Viridiplantae</taxon>
        <taxon>Streptophyta</taxon>
        <taxon>Embryophyta</taxon>
        <taxon>Tracheophyta</taxon>
        <taxon>Spermatophyta</taxon>
        <taxon>Magnoliopsida</taxon>
        <taxon>Liliopsida</taxon>
        <taxon>Poales</taxon>
        <taxon>Poaceae</taxon>
        <taxon>BOP clade</taxon>
        <taxon>Pooideae</taxon>
        <taxon>Triticodae</taxon>
        <taxon>Triticeae</taxon>
        <taxon>Triticinae</taxon>
        <taxon>Triticum</taxon>
    </lineage>
</organism>
<feature type="region of interest" description="Disordered" evidence="1">
    <location>
        <begin position="102"/>
        <end position="180"/>
    </location>
</feature>
<evidence type="ECO:0000313" key="2">
    <source>
        <dbReference type="EnsemblPlants" id="TuG1812U0000009600.01.T02.s_cds164"/>
    </source>
</evidence>